<organism evidence="2 3">
    <name type="scientific">Paenibacillus oryzae</name>
    <dbReference type="NCBI Taxonomy" id="1844972"/>
    <lineage>
        <taxon>Bacteria</taxon>
        <taxon>Bacillati</taxon>
        <taxon>Bacillota</taxon>
        <taxon>Bacilli</taxon>
        <taxon>Bacillales</taxon>
        <taxon>Paenibacillaceae</taxon>
        <taxon>Paenibacillus</taxon>
    </lineage>
</organism>
<dbReference type="EMBL" id="LYPA01000028">
    <property type="protein sequence ID" value="OBR68221.1"/>
    <property type="molecule type" value="Genomic_DNA"/>
</dbReference>
<gene>
    <name evidence="2" type="ORF">A7K91_10410</name>
</gene>
<evidence type="ECO:0000256" key="1">
    <source>
        <dbReference type="SAM" id="MobiDB-lite"/>
    </source>
</evidence>
<dbReference type="Proteomes" id="UP000092024">
    <property type="component" value="Unassembled WGS sequence"/>
</dbReference>
<sequence>MLEKPGKWKKGLLAAALVVLAGTGAAWLLLGGLDLRTTPDGEAKPSQGVDASGQPNPSAKANPISQTPDGRFALFTGSEQGEASMFTLERKDGVRQTYNWSFAREWGQSSPELKYSDLNNDGTDEVIVHWTGIASDGNLIENLRVIDAVELKEYTMPLIEELLADRVISKITPLEDNARVELKVDEQRFEKVLGGQLIEGWGDRINVGRKLTFSIQENPKRTYATVELYAGGGKPGIKIGTLEIDLIVKATNGESLEDSLLLHAGPIQFLPLP</sequence>
<dbReference type="AlphaFoldDB" id="A0A1A5YRH4"/>
<feature type="compositionally biased region" description="Polar residues" evidence="1">
    <location>
        <begin position="53"/>
        <end position="68"/>
    </location>
</feature>
<evidence type="ECO:0000313" key="3">
    <source>
        <dbReference type="Proteomes" id="UP000092024"/>
    </source>
</evidence>
<evidence type="ECO:0000313" key="2">
    <source>
        <dbReference type="EMBL" id="OBR68221.1"/>
    </source>
</evidence>
<feature type="region of interest" description="Disordered" evidence="1">
    <location>
        <begin position="39"/>
        <end position="69"/>
    </location>
</feature>
<accession>A0A1A5YRH4</accession>
<protein>
    <submittedName>
        <fullName evidence="2">Uncharacterized protein</fullName>
    </submittedName>
</protein>
<proteinExistence type="predicted"/>
<comment type="caution">
    <text evidence="2">The sequence shown here is derived from an EMBL/GenBank/DDBJ whole genome shotgun (WGS) entry which is preliminary data.</text>
</comment>
<keyword evidence="3" id="KW-1185">Reference proteome</keyword>
<dbReference type="STRING" id="1844972.A7K91_10410"/>
<reference evidence="2 3" key="1">
    <citation type="submission" date="2016-05" db="EMBL/GenBank/DDBJ databases">
        <title>Paenibacillus oryzae. sp. nov., isolated from the rice root.</title>
        <authorList>
            <person name="Zhang J."/>
            <person name="Zhang X."/>
        </authorList>
    </citation>
    <scope>NUCLEOTIDE SEQUENCE [LARGE SCALE GENOMIC DNA]</scope>
    <source>
        <strain evidence="2 3">1DrF-4</strain>
    </source>
</reference>
<name>A0A1A5YRH4_9BACL</name>